<dbReference type="AlphaFoldDB" id="A0A2S0RCL6"/>
<evidence type="ECO:0000313" key="2">
    <source>
        <dbReference type="EMBL" id="AWA29345.1"/>
    </source>
</evidence>
<feature type="chain" id="PRO_5015715391" description="SusE outer membrane protein domain-containing protein" evidence="1">
    <location>
        <begin position="23"/>
        <end position="377"/>
    </location>
</feature>
<gene>
    <name evidence="2" type="ORF">HYN48_04160</name>
</gene>
<protein>
    <recommendedName>
        <fullName evidence="4">SusE outer membrane protein domain-containing protein</fullName>
    </recommendedName>
</protein>
<keyword evidence="3" id="KW-1185">Reference proteome</keyword>
<evidence type="ECO:0000256" key="1">
    <source>
        <dbReference type="SAM" id="SignalP"/>
    </source>
</evidence>
<dbReference type="CDD" id="cd12967">
    <property type="entry name" value="CBM_SusE-F_like_u1"/>
    <property type="match status" value="1"/>
</dbReference>
<reference evidence="2 3" key="1">
    <citation type="submission" date="2018-04" db="EMBL/GenBank/DDBJ databases">
        <title>Genome sequencing of Flavobacterium sp. HYN0048.</title>
        <authorList>
            <person name="Yi H."/>
            <person name="Baek C."/>
        </authorList>
    </citation>
    <scope>NUCLEOTIDE SEQUENCE [LARGE SCALE GENOMIC DNA]</scope>
    <source>
        <strain evidence="2 3">HYN0048</strain>
    </source>
</reference>
<dbReference type="CDD" id="cd12956">
    <property type="entry name" value="CBM_SusE-F_like"/>
    <property type="match status" value="1"/>
</dbReference>
<feature type="signal peptide" evidence="1">
    <location>
        <begin position="1"/>
        <end position="22"/>
    </location>
</feature>
<proteinExistence type="predicted"/>
<dbReference type="EMBL" id="CP028811">
    <property type="protein sequence ID" value="AWA29345.1"/>
    <property type="molecule type" value="Genomic_DNA"/>
</dbReference>
<organism evidence="2 3">
    <name type="scientific">Flavobacterium magnum</name>
    <dbReference type="NCBI Taxonomy" id="2162713"/>
    <lineage>
        <taxon>Bacteria</taxon>
        <taxon>Pseudomonadati</taxon>
        <taxon>Bacteroidota</taxon>
        <taxon>Flavobacteriia</taxon>
        <taxon>Flavobacteriales</taxon>
        <taxon>Flavobacteriaceae</taxon>
        <taxon>Flavobacterium</taxon>
    </lineage>
</organism>
<dbReference type="OrthoDB" id="975117at2"/>
<keyword evidence="1" id="KW-0732">Signal</keyword>
<sequence length="377" mass="41084">MFPLNMKKLLSLFLLISAVAAAQIPQGLNYQAVVRDGNGIVLANHEVTFWMGIVKNTADNSETEYLETHTVTTDDIGQVSFVIGQGNFEAGTPFSQLDWAHGNTYLRIGINTGSGYVNLGTTQFMSVPYALFAGNAMPNGNNPGDMLFWNGTQWQTVPAGYNGQTLTFCNGVPTWGPCPDYFSRLAVPGNHQGWLPATADQVALDGPTATYEGYMSLDGEYKFVAPNATGSFEWNNPIYGDDGSFSGTLMPFPGETNCTAPDGYYLVKANIQSLTYSTTPITTWGVIGSATPGGWDYSTPLTYNTQTKKWTGVVTMNSGEFKFRANNEWTLNLGLNPNSDNFMDYDGANLSVDAAASYYIELDLSNPRQYTYTAVMQ</sequence>
<accession>A0A2S0RCL6</accession>
<evidence type="ECO:0000313" key="3">
    <source>
        <dbReference type="Proteomes" id="UP000244193"/>
    </source>
</evidence>
<dbReference type="Gene3D" id="2.60.40.3620">
    <property type="match status" value="1"/>
</dbReference>
<dbReference type="KEGG" id="fmg:HYN48_04160"/>
<name>A0A2S0RCL6_9FLAO</name>
<dbReference type="Proteomes" id="UP000244193">
    <property type="component" value="Chromosome"/>
</dbReference>
<evidence type="ECO:0008006" key="4">
    <source>
        <dbReference type="Google" id="ProtNLM"/>
    </source>
</evidence>